<name>A0AAV6Y880_9LAMI</name>
<dbReference type="Proteomes" id="UP000826271">
    <property type="component" value="Unassembled WGS sequence"/>
</dbReference>
<feature type="domain" description="SWIM-type" evidence="2">
    <location>
        <begin position="24"/>
        <end position="56"/>
    </location>
</feature>
<dbReference type="PROSITE" id="PS50966">
    <property type="entry name" value="ZF_SWIM"/>
    <property type="match status" value="1"/>
</dbReference>
<dbReference type="EMBL" id="WHWC01000002">
    <property type="protein sequence ID" value="KAG8387640.1"/>
    <property type="molecule type" value="Genomic_DNA"/>
</dbReference>
<organism evidence="3 4">
    <name type="scientific">Buddleja alternifolia</name>
    <dbReference type="NCBI Taxonomy" id="168488"/>
    <lineage>
        <taxon>Eukaryota</taxon>
        <taxon>Viridiplantae</taxon>
        <taxon>Streptophyta</taxon>
        <taxon>Embryophyta</taxon>
        <taxon>Tracheophyta</taxon>
        <taxon>Spermatophyta</taxon>
        <taxon>Magnoliopsida</taxon>
        <taxon>eudicotyledons</taxon>
        <taxon>Gunneridae</taxon>
        <taxon>Pentapetalae</taxon>
        <taxon>asterids</taxon>
        <taxon>lamiids</taxon>
        <taxon>Lamiales</taxon>
        <taxon>Scrophulariaceae</taxon>
        <taxon>Buddlejeae</taxon>
        <taxon>Buddleja</taxon>
    </lineage>
</organism>
<protein>
    <recommendedName>
        <fullName evidence="2">SWIM-type domain-containing protein</fullName>
    </recommendedName>
</protein>
<evidence type="ECO:0000256" key="1">
    <source>
        <dbReference type="PROSITE-ProRule" id="PRU00325"/>
    </source>
</evidence>
<dbReference type="InterPro" id="IPR007527">
    <property type="entry name" value="Znf_SWIM"/>
</dbReference>
<accession>A0AAV6Y880</accession>
<keyword evidence="4" id="KW-1185">Reference proteome</keyword>
<reference evidence="3" key="1">
    <citation type="submission" date="2019-10" db="EMBL/GenBank/DDBJ databases">
        <authorList>
            <person name="Zhang R."/>
            <person name="Pan Y."/>
            <person name="Wang J."/>
            <person name="Ma R."/>
            <person name="Yu S."/>
        </authorList>
    </citation>
    <scope>NUCLEOTIDE SEQUENCE</scope>
    <source>
        <strain evidence="3">LA-IB0</strain>
        <tissue evidence="3">Leaf</tissue>
    </source>
</reference>
<keyword evidence="1" id="KW-0479">Metal-binding</keyword>
<sequence length="268" mass="29333">MFNYHEQSSNIFTHPLRGRSGNRYAVNLRKMECDCGKWGEFGIPCSHVQGVCKSWDIEAANYVKLYYGIHPYLATYRGIYTPLSGEHFWDTPSLLFELFHNETLRVSRRVAFEDVAIEDFLAIGLDVTDLGIEGVAAAGLGIEDGTDLGIEGVAVAALGIEEATDLGIEGLAVAGLSIEEATNFGIEEVFGIEDDAIDFGIEDARLDFGLYDEATDFSNVEVGVDFFSTQQGLLNAGLGVGFSTVLMFCNFLEDKDRGENEPCEKCCA</sequence>
<proteinExistence type="predicted"/>
<evidence type="ECO:0000259" key="2">
    <source>
        <dbReference type="PROSITE" id="PS50966"/>
    </source>
</evidence>
<dbReference type="AlphaFoldDB" id="A0AAV6Y880"/>
<dbReference type="Pfam" id="PF04434">
    <property type="entry name" value="SWIM"/>
    <property type="match status" value="1"/>
</dbReference>
<keyword evidence="1" id="KW-0862">Zinc</keyword>
<gene>
    <name evidence="3" type="ORF">BUALT_Bualt02G0042400</name>
</gene>
<comment type="caution">
    <text evidence="3">The sequence shown here is derived from an EMBL/GenBank/DDBJ whole genome shotgun (WGS) entry which is preliminary data.</text>
</comment>
<evidence type="ECO:0000313" key="4">
    <source>
        <dbReference type="Proteomes" id="UP000826271"/>
    </source>
</evidence>
<evidence type="ECO:0000313" key="3">
    <source>
        <dbReference type="EMBL" id="KAG8387640.1"/>
    </source>
</evidence>
<keyword evidence="1" id="KW-0863">Zinc-finger</keyword>
<dbReference type="GO" id="GO:0008270">
    <property type="term" value="F:zinc ion binding"/>
    <property type="evidence" value="ECO:0007669"/>
    <property type="project" value="UniProtKB-KW"/>
</dbReference>